<dbReference type="Gene3D" id="3.40.50.300">
    <property type="entry name" value="P-loop containing nucleotide triphosphate hydrolases"/>
    <property type="match status" value="1"/>
</dbReference>
<evidence type="ECO:0000313" key="4">
    <source>
        <dbReference type="Proteomes" id="UP000214646"/>
    </source>
</evidence>
<accession>A0A225DHK2</accession>
<keyword evidence="1" id="KW-0472">Membrane</keyword>
<keyword evidence="4" id="KW-1185">Reference proteome</keyword>
<dbReference type="SUPFAM" id="SSF52540">
    <property type="entry name" value="P-loop containing nucleoside triphosphate hydrolases"/>
    <property type="match status" value="1"/>
</dbReference>
<reference evidence="4" key="1">
    <citation type="submission" date="2017-06" db="EMBL/GenBank/DDBJ databases">
        <title>Genome analysis of Fimbriiglobus ruber SP5, the first member of the order Planctomycetales with confirmed chitinolytic capability.</title>
        <authorList>
            <person name="Ravin N.V."/>
            <person name="Rakitin A.L."/>
            <person name="Ivanova A.A."/>
            <person name="Beletsky A.V."/>
            <person name="Kulichevskaya I.S."/>
            <person name="Mardanov A.V."/>
            <person name="Dedysh S.N."/>
        </authorList>
    </citation>
    <scope>NUCLEOTIDE SEQUENCE [LARGE SCALE GENOMIC DNA]</scope>
    <source>
        <strain evidence="4">SP5</strain>
    </source>
</reference>
<evidence type="ECO:0000259" key="2">
    <source>
        <dbReference type="Pfam" id="PF13614"/>
    </source>
</evidence>
<gene>
    <name evidence="3" type="ORF">FRUB_08130</name>
</gene>
<keyword evidence="1" id="KW-0812">Transmembrane</keyword>
<evidence type="ECO:0000313" key="3">
    <source>
        <dbReference type="EMBL" id="OWK35567.1"/>
    </source>
</evidence>
<dbReference type="RefSeq" id="WP_088258747.1">
    <property type="nucleotide sequence ID" value="NZ_NIDE01000017.1"/>
</dbReference>
<dbReference type="EMBL" id="NIDE01000017">
    <property type="protein sequence ID" value="OWK35567.1"/>
    <property type="molecule type" value="Genomic_DNA"/>
</dbReference>
<evidence type="ECO:0000256" key="1">
    <source>
        <dbReference type="SAM" id="Phobius"/>
    </source>
</evidence>
<dbReference type="PANTHER" id="PTHR13696:SF99">
    <property type="entry name" value="COBYRINIC ACID AC-DIAMIDE SYNTHASE"/>
    <property type="match status" value="1"/>
</dbReference>
<comment type="caution">
    <text evidence="3">The sequence shown here is derived from an EMBL/GenBank/DDBJ whole genome shotgun (WGS) entry which is preliminary data.</text>
</comment>
<keyword evidence="1" id="KW-1133">Transmembrane helix</keyword>
<dbReference type="AlphaFoldDB" id="A0A225DHK2"/>
<dbReference type="OrthoDB" id="9777757at2"/>
<proteinExistence type="predicted"/>
<feature type="transmembrane region" description="Helical" evidence="1">
    <location>
        <begin position="12"/>
        <end position="30"/>
    </location>
</feature>
<protein>
    <submittedName>
        <fullName evidence="3">Chromosome (Plasmid) partitioning protein ParA / Sporulation initiation inhibitor protein Soj</fullName>
    </submittedName>
</protein>
<sequence>MTITLEQALAIAGSAVTAITFLVGGIDFLIRRWLQRHRYELVLTLNQQIATLHNETHNRSAERDTALHDLATTAATLANTTAALATSSADNTSLNGANADLAGKLTEANLKITDAAQRSHAHDTRVQRALELEGALWTQPTMANTPKFVPLAERRTPVVSVLNLKGGVGKTTITAYLAKALSRQGYRVLLVDLDLQGSLSSLFVSTLELARLSKEGGRFLKELLTPDEKGKPGNLLEHTLPVPQLGPHARLVPTTDTLAYAELSETVKWLFRVGGKEKKWNGRRDGRMILRRALHRPAVYKKFDVVLMDCPPLLNLCCANALAASDYVLAPVTPSMKAIERVTPLIKRVLEVQSDVNKHLRMLGIVVNNTRHKGLTDQENDLFLALPEQCLTIYGHDVYRFDTSIPNRVAVRDQEKGFDSENEDTDLRDTFEQLANEFIKKLPGVCRHPDERIKAKKPKTIGGM</sequence>
<name>A0A225DHK2_9BACT</name>
<organism evidence="3 4">
    <name type="scientific">Fimbriiglobus ruber</name>
    <dbReference type="NCBI Taxonomy" id="1908690"/>
    <lineage>
        <taxon>Bacteria</taxon>
        <taxon>Pseudomonadati</taxon>
        <taxon>Planctomycetota</taxon>
        <taxon>Planctomycetia</taxon>
        <taxon>Gemmatales</taxon>
        <taxon>Gemmataceae</taxon>
        <taxon>Fimbriiglobus</taxon>
    </lineage>
</organism>
<dbReference type="InterPro" id="IPR025669">
    <property type="entry name" value="AAA_dom"/>
</dbReference>
<dbReference type="CDD" id="cd02042">
    <property type="entry name" value="ParAB_family"/>
    <property type="match status" value="1"/>
</dbReference>
<dbReference type="InterPro" id="IPR027417">
    <property type="entry name" value="P-loop_NTPase"/>
</dbReference>
<dbReference type="PANTHER" id="PTHR13696">
    <property type="entry name" value="P-LOOP CONTAINING NUCLEOSIDE TRIPHOSPHATE HYDROLASE"/>
    <property type="match status" value="1"/>
</dbReference>
<feature type="domain" description="AAA" evidence="2">
    <location>
        <begin position="158"/>
        <end position="362"/>
    </location>
</feature>
<dbReference type="InterPro" id="IPR050678">
    <property type="entry name" value="DNA_Partitioning_ATPase"/>
</dbReference>
<dbReference type="Proteomes" id="UP000214646">
    <property type="component" value="Unassembled WGS sequence"/>
</dbReference>
<dbReference type="Pfam" id="PF13614">
    <property type="entry name" value="AAA_31"/>
    <property type="match status" value="1"/>
</dbReference>